<dbReference type="GO" id="GO:0016757">
    <property type="term" value="F:glycosyltransferase activity"/>
    <property type="evidence" value="ECO:0007669"/>
    <property type="project" value="InterPro"/>
</dbReference>
<proteinExistence type="predicted"/>
<dbReference type="EMBL" id="CP001298">
    <property type="protein sequence ID" value="ACK84661.1"/>
    <property type="molecule type" value="Genomic_DNA"/>
</dbReference>
<dbReference type="SUPFAM" id="SSF49785">
    <property type="entry name" value="Galactose-binding domain-like"/>
    <property type="match status" value="1"/>
</dbReference>
<feature type="domain" description="Glycosyltransferase 61 catalytic" evidence="1">
    <location>
        <begin position="115"/>
        <end position="286"/>
    </location>
</feature>
<name>B7KXQ9_METC4</name>
<accession>B7KXQ9</accession>
<dbReference type="KEGG" id="mch:Mchl_3849"/>
<dbReference type="Gene3D" id="2.60.120.260">
    <property type="entry name" value="Galactose-binding domain-like"/>
    <property type="match status" value="1"/>
</dbReference>
<dbReference type="CAZy" id="CBM47">
    <property type="family name" value="Carbohydrate-Binding Module Family 47"/>
</dbReference>
<dbReference type="InterPro" id="IPR008979">
    <property type="entry name" value="Galactose-bd-like_sf"/>
</dbReference>
<dbReference type="HOGENOM" id="CLU_496745_0_0_5"/>
<dbReference type="Proteomes" id="UP000002385">
    <property type="component" value="Chromosome"/>
</dbReference>
<evidence type="ECO:0000313" key="2">
    <source>
        <dbReference type="EMBL" id="ACK84661.1"/>
    </source>
</evidence>
<evidence type="ECO:0000313" key="3">
    <source>
        <dbReference type="Proteomes" id="UP000002385"/>
    </source>
</evidence>
<organism evidence="2 3">
    <name type="scientific">Methylorubrum extorquens (strain CM4 / NCIMB 13688)</name>
    <name type="common">Methylobacterium extorquens</name>
    <dbReference type="NCBI Taxonomy" id="440085"/>
    <lineage>
        <taxon>Bacteria</taxon>
        <taxon>Pseudomonadati</taxon>
        <taxon>Pseudomonadota</taxon>
        <taxon>Alphaproteobacteria</taxon>
        <taxon>Hyphomicrobiales</taxon>
        <taxon>Methylobacteriaceae</taxon>
        <taxon>Methylorubrum</taxon>
    </lineage>
</organism>
<reference evidence="3" key="1">
    <citation type="submission" date="2008-12" db="EMBL/GenBank/DDBJ databases">
        <title>Complete sequence of chromosome of Methylobacterium chloromethanicum CM4.</title>
        <authorList>
            <consortium name="US DOE Joint Genome Institute"/>
            <person name="Lucas S."/>
            <person name="Copeland A."/>
            <person name="Lapidus A."/>
            <person name="Glavina del Rio T."/>
            <person name="Dalin E."/>
            <person name="Tice H."/>
            <person name="Bruce D."/>
            <person name="Goodwin L."/>
            <person name="Pitluck S."/>
            <person name="Chertkov O."/>
            <person name="Brettin T."/>
            <person name="Detter J.C."/>
            <person name="Han C."/>
            <person name="Larimer F."/>
            <person name="Land M."/>
            <person name="Hauser L."/>
            <person name="Kyrpides N."/>
            <person name="Mikhailova N."/>
            <person name="Marx C."/>
            <person name="Richardson P."/>
        </authorList>
    </citation>
    <scope>NUCLEOTIDE SEQUENCE [LARGE SCALE GENOMIC DNA]</scope>
    <source>
        <strain evidence="3">CM4 / NCIMB 13688</strain>
    </source>
</reference>
<dbReference type="Pfam" id="PF04577">
    <property type="entry name" value="Glyco_transf_61"/>
    <property type="match status" value="1"/>
</dbReference>
<reference evidence="2 3" key="2">
    <citation type="journal article" date="2012" name="J. Bacteriol.">
        <title>Complete genome sequences of six strains of the genus Methylobacterium.</title>
        <authorList>
            <person name="Marx C.J."/>
            <person name="Bringel F."/>
            <person name="Chistoserdova L."/>
            <person name="Moulin L."/>
            <person name="Farhan Ul Haque M."/>
            <person name="Fleischman D.E."/>
            <person name="Gruffaz C."/>
            <person name="Jourand P."/>
            <person name="Knief C."/>
            <person name="Lee M.C."/>
            <person name="Muller E.E."/>
            <person name="Nadalig T."/>
            <person name="Peyraud R."/>
            <person name="Roselli S."/>
            <person name="Russ L."/>
            <person name="Goodwin L.A."/>
            <person name="Ivanova N."/>
            <person name="Kyrpides N."/>
            <person name="Lajus A."/>
            <person name="Land M.L."/>
            <person name="Medigue C."/>
            <person name="Mikhailova N."/>
            <person name="Nolan M."/>
            <person name="Woyke T."/>
            <person name="Stolyar S."/>
            <person name="Vorholt J.A."/>
            <person name="Vuilleumier S."/>
        </authorList>
    </citation>
    <scope>NUCLEOTIDE SEQUENCE [LARGE SCALE GENOMIC DNA]</scope>
    <source>
        <strain evidence="3">CM4 / NCIMB 13688</strain>
    </source>
</reference>
<gene>
    <name evidence="2" type="ordered locus">Mchl_3849</name>
</gene>
<dbReference type="InterPro" id="IPR049625">
    <property type="entry name" value="Glyco_transf_61_cat"/>
</dbReference>
<sequence>MRCSCVSARLTPLSKEQLRSTMIEVSPIVPCLGFGGNKLILEHDPLETEHYEALFDASKRGLYDYGGKLIVAGSYFFGPTPSVFEGHFHTSIDRAAVRRAPDDDYVYIGWIHEHFGHFLLSTLSRLWGRLSERMIVYSGQHEIDYYFKKSHIGSIFSALGLKPSQFIWLQEDFCFPRISVPSPAFEERNFAFRRFADLCNGLGAVIGRETAHEYQGKPIFLSKARLTSGVRKYLNEGDLNEALEVRGFKIIYPEQLGFPEQVSLWRNNKYITAFSGSALHTSIFAPGSYIAHITEGVVLDTSYALCDGINKSRAQYFRLQEEDVVDRGGETPGFSYTSRLANPTRIAEALQRAVEMAMRSDVEGESLGIRNIALGRPSRQSSFHPWVPRAQPNATSGKLTGSMQFHTEEESCPWWEVALPDGAIVDSIKIYNRCDDLSAMDRGRNIVLMIDDEPVYDHAGAKQFGGIVGDPLIWEAPAPRPAQRVRIMLRGHGHLHLDQVEVFGRIEVA</sequence>
<dbReference type="AlphaFoldDB" id="B7KXQ9"/>
<evidence type="ECO:0000259" key="1">
    <source>
        <dbReference type="Pfam" id="PF04577"/>
    </source>
</evidence>
<protein>
    <recommendedName>
        <fullName evidence="1">Glycosyltransferase 61 catalytic domain-containing protein</fullName>
    </recommendedName>
</protein>